<dbReference type="EMBL" id="UGPN01000002">
    <property type="protein sequence ID" value="STY60580.1"/>
    <property type="molecule type" value="Genomic_DNA"/>
</dbReference>
<name>A0A249A1F8_MANHA</name>
<evidence type="ECO:0000313" key="4">
    <source>
        <dbReference type="Proteomes" id="UP000254802"/>
    </source>
</evidence>
<evidence type="ECO:0000313" key="2">
    <source>
        <dbReference type="EMBL" id="TRB39259.1"/>
    </source>
</evidence>
<reference evidence="1 4" key="1">
    <citation type="submission" date="2018-06" db="EMBL/GenBank/DDBJ databases">
        <authorList>
            <consortium name="Pathogen Informatics"/>
            <person name="Doyle S."/>
        </authorList>
    </citation>
    <scope>NUCLEOTIDE SEQUENCE [LARGE SCALE GENOMIC DNA]</scope>
    <source>
        <strain evidence="1 4">NCTC10638</strain>
    </source>
</reference>
<reference evidence="5 6" key="2">
    <citation type="journal article" date="2019" name="Vet. Microbiol.">
        <title>Genetic characterization of susceptible and multi-drug resistant Mannheimia haemolytica isolated from high-risk stocker calves prior to and after antimicrobial metaphylaxis.</title>
        <authorList>
            <person name="Snyder E.R."/>
            <person name="Alvarez-Narvaez S."/>
            <person name="Credille B.C."/>
        </authorList>
    </citation>
    <scope>NUCLEOTIDE SEQUENCE [LARGE SCALE GENOMIC DNA]</scope>
    <source>
        <strain evidence="3 5">UGA-R5-128-1</strain>
        <strain evidence="2 6">UGA-R7-163-1</strain>
    </source>
</reference>
<accession>A0A249A1F8</accession>
<dbReference type="STRING" id="75985.WC39_10505"/>
<organism evidence="3 5">
    <name type="scientific">Mannheimia haemolytica</name>
    <name type="common">Pasteurella haemolytica</name>
    <dbReference type="NCBI Taxonomy" id="75985"/>
    <lineage>
        <taxon>Bacteria</taxon>
        <taxon>Pseudomonadati</taxon>
        <taxon>Pseudomonadota</taxon>
        <taxon>Gammaproteobacteria</taxon>
        <taxon>Pasteurellales</taxon>
        <taxon>Pasteurellaceae</taxon>
        <taxon>Mannheimia</taxon>
    </lineage>
</organism>
<dbReference type="GeneID" id="67369804"/>
<dbReference type="Proteomes" id="UP000315164">
    <property type="component" value="Unassembled WGS sequence"/>
</dbReference>
<evidence type="ECO:0000313" key="1">
    <source>
        <dbReference type="EMBL" id="STY60580.1"/>
    </source>
</evidence>
<dbReference type="Proteomes" id="UP000254802">
    <property type="component" value="Unassembled WGS sequence"/>
</dbReference>
<dbReference type="KEGG" id="mhaq:WC39_10505"/>
<sequence>MKKYLFFAFMTLSNVAYPNLDEWYSASDKERREFIAKHFAEETVRSDRNTPYDYAMCTGRMFAKQLTRDEVKDYPLANTKPQYLTRDRRIEIMSNLPREILQNCAKYIQ</sequence>
<keyword evidence="6" id="KW-1185">Reference proteome</keyword>
<evidence type="ECO:0000313" key="6">
    <source>
        <dbReference type="Proteomes" id="UP000318394"/>
    </source>
</evidence>
<dbReference type="EMBL" id="VAJI01000004">
    <property type="protein sequence ID" value="TRB39259.1"/>
    <property type="molecule type" value="Genomic_DNA"/>
</dbReference>
<evidence type="ECO:0000313" key="5">
    <source>
        <dbReference type="Proteomes" id="UP000315164"/>
    </source>
</evidence>
<dbReference type="KEGG" id="mhay:VK67_10505"/>
<proteinExistence type="predicted"/>
<dbReference type="RefSeq" id="WP_006249051.1">
    <property type="nucleotide sequence ID" value="NZ_CP011098.1"/>
</dbReference>
<protein>
    <submittedName>
        <fullName evidence="3">Uncharacterized protein</fullName>
    </submittedName>
</protein>
<dbReference type="AlphaFoldDB" id="A0A249A1F8"/>
<gene>
    <name evidence="3" type="ORF">FEA53_03615</name>
    <name evidence="2" type="ORF">FEB89_03620</name>
    <name evidence="1" type="ORF">NCTC10638_01785</name>
</gene>
<dbReference type="EMBL" id="VAJB01000004">
    <property type="protein sequence ID" value="TRB75758.1"/>
    <property type="molecule type" value="Genomic_DNA"/>
</dbReference>
<evidence type="ECO:0000313" key="3">
    <source>
        <dbReference type="EMBL" id="TRB75758.1"/>
    </source>
</evidence>
<dbReference type="Proteomes" id="UP000318394">
    <property type="component" value="Unassembled WGS sequence"/>
</dbReference>